<dbReference type="AlphaFoldDB" id="A0A1I7WT77"/>
<sequence>MKLFLILPVAIRMMSSIPVVDRSLYVLPNDSPVCVLDCVEAFNALNQKERKYAHYIAKASFDGSLIIFLQVSYTMIYYMAFAVRNIYLTFFSLIIEKALNNGWTEEEWEGFLVYVAGFYYNGGNYRGFGDTKIVPNVDTVSFTKIDSLVRTSLAVNTYPSLISTWETVKPLIGSLKPGQLNLGFGNEGVTCYHSDNITKADAEQIDRYFRARNVESWNSRLFKESKKKNGKTVFRIKLASSNIGKFTIRLIVLFRVFADHFYSIISAAGFVACVNKETSKKFKTLVDRAEDILTRLPWGKAYEKDNFLKPDFTALDVLAFGSSGLPSGINIPNLSSLDDDIRQNEGFKNVSLGNVISATPKQKMNFLDEEDENLMFKYHKDSFEVQVGLHELLGHGSGKLFQKHSDGSFNFDIHTVDLITGKPVCRYHFEFYCIILIFHKLWSIGIFIQLCGYGSKSKNIKFVLFIRNEMEDGSVTFTERSEVKKWRCGVQSADVSNDGKCMCVLGVDSILHEIILGETGPVVLSHDFGYMEAWHIRIAKNKLNYMTISYSGTLTEIDQNGKISRQEPFNNVKHVSSIAYSNDSRHLAVANNEGVVQILDMSTLKPVNTFEIHAMKIRVLVFVPRDDHILTGSDDKTMKLHSLAGERPMVVRMFCGNKSPVMCVAFDNRSNGTRFASSNQGGQIFIWNIEQTVALCQLPSIHDSMN</sequence>
<comment type="similarity">
    <text evidence="4">Belongs to the peptidase M49 family.</text>
</comment>
<dbReference type="GO" id="GO:0004177">
    <property type="term" value="F:aminopeptidase activity"/>
    <property type="evidence" value="ECO:0007669"/>
    <property type="project" value="UniProtKB-KW"/>
</dbReference>
<name>A0A1I7WT77_HETBA</name>
<dbReference type="GO" id="GO:0008239">
    <property type="term" value="F:dipeptidyl-peptidase activity"/>
    <property type="evidence" value="ECO:0007669"/>
    <property type="project" value="UniProtKB-EC"/>
</dbReference>
<dbReference type="PANTHER" id="PTHR23422">
    <property type="entry name" value="DIPEPTIDYL PEPTIDASE III-RELATED"/>
    <property type="match status" value="1"/>
</dbReference>
<comment type="cofactor">
    <cofactor evidence="2">
        <name>Zn(2+)</name>
        <dbReference type="ChEBI" id="CHEBI:29105"/>
    </cofactor>
</comment>
<evidence type="ECO:0000256" key="13">
    <source>
        <dbReference type="ARBA" id="ARBA00031288"/>
    </source>
</evidence>
<reference evidence="17" key="1">
    <citation type="submission" date="2016-11" db="UniProtKB">
        <authorList>
            <consortium name="WormBaseParasite"/>
        </authorList>
    </citation>
    <scope>IDENTIFICATION</scope>
</reference>
<evidence type="ECO:0000256" key="8">
    <source>
        <dbReference type="ARBA" id="ARBA00022670"/>
    </source>
</evidence>
<protein>
    <recommendedName>
        <fullName evidence="5">dipeptidyl-peptidase III</fullName>
        <ecNumber evidence="5">3.4.14.4</ecNumber>
    </recommendedName>
    <alternativeName>
        <fullName evidence="13">Dipeptidyl aminopeptidase III</fullName>
    </alternativeName>
    <alternativeName>
        <fullName evidence="14">Dipeptidyl peptidase III</fullName>
    </alternativeName>
</protein>
<dbReference type="PANTHER" id="PTHR23422:SF11">
    <property type="entry name" value="DIPEPTIDYL PEPTIDASE 3"/>
    <property type="match status" value="1"/>
</dbReference>
<dbReference type="InterPro" id="IPR039461">
    <property type="entry name" value="Peptidase_M49"/>
</dbReference>
<dbReference type="GO" id="GO:0006508">
    <property type="term" value="P:proteolysis"/>
    <property type="evidence" value="ECO:0007669"/>
    <property type="project" value="UniProtKB-KW"/>
</dbReference>
<evidence type="ECO:0000256" key="11">
    <source>
        <dbReference type="ARBA" id="ARBA00022833"/>
    </source>
</evidence>
<proteinExistence type="inferred from homology"/>
<evidence type="ECO:0000256" key="7">
    <source>
        <dbReference type="ARBA" id="ARBA00022490"/>
    </source>
</evidence>
<dbReference type="Proteomes" id="UP000095283">
    <property type="component" value="Unplaced"/>
</dbReference>
<evidence type="ECO:0000313" key="16">
    <source>
        <dbReference type="Proteomes" id="UP000095283"/>
    </source>
</evidence>
<evidence type="ECO:0000256" key="6">
    <source>
        <dbReference type="ARBA" id="ARBA00022438"/>
    </source>
</evidence>
<dbReference type="Gene3D" id="2.130.10.10">
    <property type="entry name" value="YVTN repeat-like/Quinoprotein amine dehydrogenase"/>
    <property type="match status" value="1"/>
</dbReference>
<keyword evidence="9" id="KW-0479">Metal-binding</keyword>
<keyword evidence="7" id="KW-0963">Cytoplasm</keyword>
<evidence type="ECO:0000256" key="4">
    <source>
        <dbReference type="ARBA" id="ARBA00010200"/>
    </source>
</evidence>
<dbReference type="GO" id="GO:0005737">
    <property type="term" value="C:cytoplasm"/>
    <property type="evidence" value="ECO:0007669"/>
    <property type="project" value="UniProtKB-SubCell"/>
</dbReference>
<comment type="catalytic activity">
    <reaction evidence="1">
        <text>Release of an N-terminal dipeptide from a peptide comprising four or more residues, with broad specificity. Also acts on dipeptidyl 2-naphthylamides.</text>
        <dbReference type="EC" id="3.4.14.4"/>
    </reaction>
</comment>
<evidence type="ECO:0000256" key="15">
    <source>
        <dbReference type="SAM" id="SignalP"/>
    </source>
</evidence>
<keyword evidence="12" id="KW-0482">Metalloprotease</keyword>
<evidence type="ECO:0000256" key="12">
    <source>
        <dbReference type="ARBA" id="ARBA00023049"/>
    </source>
</evidence>
<keyword evidence="15" id="KW-0732">Signal</keyword>
<evidence type="ECO:0000256" key="1">
    <source>
        <dbReference type="ARBA" id="ARBA00001336"/>
    </source>
</evidence>
<keyword evidence="10" id="KW-0378">Hydrolase</keyword>
<dbReference type="SMART" id="SM00320">
    <property type="entry name" value="WD40"/>
    <property type="match status" value="3"/>
</dbReference>
<feature type="signal peptide" evidence="15">
    <location>
        <begin position="1"/>
        <end position="16"/>
    </location>
</feature>
<evidence type="ECO:0000256" key="14">
    <source>
        <dbReference type="ARBA" id="ARBA00032119"/>
    </source>
</evidence>
<dbReference type="WBParaSite" id="Hba_08400">
    <property type="protein sequence ID" value="Hba_08400"/>
    <property type="gene ID" value="Hba_08400"/>
</dbReference>
<keyword evidence="6" id="KW-0031">Aminopeptidase</keyword>
<comment type="subcellular location">
    <subcellularLocation>
        <location evidence="3">Cytoplasm</location>
    </subcellularLocation>
</comment>
<dbReference type="InterPro" id="IPR001680">
    <property type="entry name" value="WD40_rpt"/>
</dbReference>
<accession>A0A1I7WT77</accession>
<dbReference type="Pfam" id="PF03571">
    <property type="entry name" value="Peptidase_M49"/>
    <property type="match status" value="2"/>
</dbReference>
<evidence type="ECO:0000256" key="2">
    <source>
        <dbReference type="ARBA" id="ARBA00001947"/>
    </source>
</evidence>
<evidence type="ECO:0000256" key="5">
    <source>
        <dbReference type="ARBA" id="ARBA00012063"/>
    </source>
</evidence>
<dbReference type="InterPro" id="IPR036322">
    <property type="entry name" value="WD40_repeat_dom_sf"/>
</dbReference>
<dbReference type="Pfam" id="PF00400">
    <property type="entry name" value="WD40"/>
    <property type="match status" value="2"/>
</dbReference>
<evidence type="ECO:0000256" key="10">
    <source>
        <dbReference type="ARBA" id="ARBA00022801"/>
    </source>
</evidence>
<evidence type="ECO:0000256" key="3">
    <source>
        <dbReference type="ARBA" id="ARBA00004496"/>
    </source>
</evidence>
<evidence type="ECO:0000256" key="9">
    <source>
        <dbReference type="ARBA" id="ARBA00022723"/>
    </source>
</evidence>
<dbReference type="InterPro" id="IPR015943">
    <property type="entry name" value="WD40/YVTN_repeat-like_dom_sf"/>
</dbReference>
<dbReference type="FunFam" id="3.30.540.30:FF:000001">
    <property type="entry name" value="Dipeptidyl peptidase 3"/>
    <property type="match status" value="1"/>
</dbReference>
<dbReference type="Gene3D" id="3.30.540.30">
    <property type="match status" value="2"/>
</dbReference>
<evidence type="ECO:0000313" key="17">
    <source>
        <dbReference type="WBParaSite" id="Hba_08400"/>
    </source>
</evidence>
<keyword evidence="16" id="KW-1185">Reference proteome</keyword>
<keyword evidence="8" id="KW-0645">Protease</keyword>
<dbReference type="EC" id="3.4.14.4" evidence="5"/>
<dbReference type="GO" id="GO:0046872">
    <property type="term" value="F:metal ion binding"/>
    <property type="evidence" value="ECO:0007669"/>
    <property type="project" value="UniProtKB-KW"/>
</dbReference>
<dbReference type="GO" id="GO:0008237">
    <property type="term" value="F:metallopeptidase activity"/>
    <property type="evidence" value="ECO:0007669"/>
    <property type="project" value="UniProtKB-KW"/>
</dbReference>
<dbReference type="Gene3D" id="3.30.70.2600">
    <property type="match status" value="1"/>
</dbReference>
<dbReference type="SUPFAM" id="SSF50978">
    <property type="entry name" value="WD40 repeat-like"/>
    <property type="match status" value="1"/>
</dbReference>
<organism evidence="16 17">
    <name type="scientific">Heterorhabditis bacteriophora</name>
    <name type="common">Entomopathogenic nematode worm</name>
    <dbReference type="NCBI Taxonomy" id="37862"/>
    <lineage>
        <taxon>Eukaryota</taxon>
        <taxon>Metazoa</taxon>
        <taxon>Ecdysozoa</taxon>
        <taxon>Nematoda</taxon>
        <taxon>Chromadorea</taxon>
        <taxon>Rhabditida</taxon>
        <taxon>Rhabditina</taxon>
        <taxon>Rhabditomorpha</taxon>
        <taxon>Strongyloidea</taxon>
        <taxon>Heterorhabditidae</taxon>
        <taxon>Heterorhabditis</taxon>
    </lineage>
</organism>
<keyword evidence="11" id="KW-0862">Zinc</keyword>
<feature type="chain" id="PRO_5009310783" description="dipeptidyl-peptidase III" evidence="15">
    <location>
        <begin position="17"/>
        <end position="706"/>
    </location>
</feature>